<dbReference type="OrthoDB" id="5862884at2759"/>
<comment type="caution">
    <text evidence="2">The sequence shown here is derived from an EMBL/GenBank/DDBJ whole genome shotgun (WGS) entry which is preliminary data.</text>
</comment>
<reference evidence="2 3" key="1">
    <citation type="submission" date="2014-10" db="EMBL/GenBank/DDBJ databases">
        <title>Draft genome of the hookworm Ancylostoma caninum.</title>
        <authorList>
            <person name="Mitreva M."/>
        </authorList>
    </citation>
    <scope>NUCLEOTIDE SEQUENCE [LARGE SCALE GENOMIC DNA]</scope>
    <source>
        <strain evidence="2 3">Baltimore</strain>
    </source>
</reference>
<dbReference type="PANTHER" id="PTHR33064">
    <property type="entry name" value="POL PROTEIN"/>
    <property type="match status" value="1"/>
</dbReference>
<dbReference type="Proteomes" id="UP000252519">
    <property type="component" value="Unassembled WGS sequence"/>
</dbReference>
<dbReference type="InterPro" id="IPR043502">
    <property type="entry name" value="DNA/RNA_pol_sf"/>
</dbReference>
<organism evidence="2 3">
    <name type="scientific">Ancylostoma caninum</name>
    <name type="common">Dog hookworm</name>
    <dbReference type="NCBI Taxonomy" id="29170"/>
    <lineage>
        <taxon>Eukaryota</taxon>
        <taxon>Metazoa</taxon>
        <taxon>Ecdysozoa</taxon>
        <taxon>Nematoda</taxon>
        <taxon>Chromadorea</taxon>
        <taxon>Rhabditida</taxon>
        <taxon>Rhabditina</taxon>
        <taxon>Rhabditomorpha</taxon>
        <taxon>Strongyloidea</taxon>
        <taxon>Ancylostomatidae</taxon>
        <taxon>Ancylostomatinae</taxon>
        <taxon>Ancylostoma</taxon>
    </lineage>
</organism>
<dbReference type="Pfam" id="PF17919">
    <property type="entry name" value="RT_RNaseH_2"/>
    <property type="match status" value="1"/>
</dbReference>
<evidence type="ECO:0000259" key="1">
    <source>
        <dbReference type="Pfam" id="PF17919"/>
    </source>
</evidence>
<dbReference type="EMBL" id="JOJR01000603">
    <property type="protein sequence ID" value="RCN35979.1"/>
    <property type="molecule type" value="Genomic_DNA"/>
</dbReference>
<sequence length="136" mass="15847">MKLFLGMVGFSRRFTPNFANTFEPLTWLTRNDDKFQWTEKQEAAFIELRDVLLRYPNYEKQFHIFTDARAVAQAGALMQEREPGTNKFYAIAYRDRTLSETERCWPAVQIELGYSYPQSSASSANQNEPPPKHASR</sequence>
<evidence type="ECO:0000313" key="2">
    <source>
        <dbReference type="EMBL" id="RCN35979.1"/>
    </source>
</evidence>
<name>A0A368FYB7_ANCCA</name>
<dbReference type="InterPro" id="IPR041577">
    <property type="entry name" value="RT_RNaseH_2"/>
</dbReference>
<evidence type="ECO:0000313" key="3">
    <source>
        <dbReference type="Proteomes" id="UP000252519"/>
    </source>
</evidence>
<gene>
    <name evidence="2" type="ORF">ANCCAN_18144</name>
</gene>
<dbReference type="InterPro" id="IPR043128">
    <property type="entry name" value="Rev_trsase/Diguanyl_cyclase"/>
</dbReference>
<dbReference type="PANTHER" id="PTHR33064:SF37">
    <property type="entry name" value="RIBONUCLEASE H"/>
    <property type="match status" value="1"/>
</dbReference>
<keyword evidence="3" id="KW-1185">Reference proteome</keyword>
<dbReference type="AlphaFoldDB" id="A0A368FYB7"/>
<dbReference type="STRING" id="29170.A0A368FYB7"/>
<dbReference type="SUPFAM" id="SSF56672">
    <property type="entry name" value="DNA/RNA polymerases"/>
    <property type="match status" value="1"/>
</dbReference>
<accession>A0A368FYB7</accession>
<dbReference type="InterPro" id="IPR051320">
    <property type="entry name" value="Viral_Replic_Matur_Polypro"/>
</dbReference>
<feature type="domain" description="Reverse transcriptase/retrotransposon-derived protein RNase H-like" evidence="1">
    <location>
        <begin position="37"/>
        <end position="112"/>
    </location>
</feature>
<protein>
    <recommendedName>
        <fullName evidence="1">Reverse transcriptase/retrotransposon-derived protein RNase H-like domain-containing protein</fullName>
    </recommendedName>
</protein>
<proteinExistence type="predicted"/>
<dbReference type="Gene3D" id="3.30.70.270">
    <property type="match status" value="1"/>
</dbReference>